<dbReference type="Gene3D" id="1.10.1200.10">
    <property type="entry name" value="ACP-like"/>
    <property type="match status" value="1"/>
</dbReference>
<dbReference type="Proteomes" id="UP000769157">
    <property type="component" value="Unassembled WGS sequence"/>
</dbReference>
<organism evidence="15 16">
    <name type="scientific">Ogataea philodendri</name>
    <dbReference type="NCBI Taxonomy" id="1378263"/>
    <lineage>
        <taxon>Eukaryota</taxon>
        <taxon>Fungi</taxon>
        <taxon>Dikarya</taxon>
        <taxon>Ascomycota</taxon>
        <taxon>Saccharomycotina</taxon>
        <taxon>Pichiomycetes</taxon>
        <taxon>Pichiales</taxon>
        <taxon>Pichiaceae</taxon>
        <taxon>Ogataea</taxon>
    </lineage>
</organism>
<accession>A0A9P8TAB0</accession>
<dbReference type="GeneID" id="70232605"/>
<evidence type="ECO:0000256" key="13">
    <source>
        <dbReference type="RuleBase" id="RU000722"/>
    </source>
</evidence>
<dbReference type="PANTHER" id="PTHR20863">
    <property type="entry name" value="ACYL CARRIER PROTEIN"/>
    <property type="match status" value="1"/>
</dbReference>
<feature type="domain" description="Carrier" evidence="14">
    <location>
        <begin position="40"/>
        <end position="123"/>
    </location>
</feature>
<keyword evidence="4 13" id="KW-0596">Phosphopantetheine</keyword>
<dbReference type="OrthoDB" id="448946at2759"/>
<evidence type="ECO:0000256" key="5">
    <source>
        <dbReference type="ARBA" id="ARBA00022516"/>
    </source>
</evidence>
<dbReference type="PANTHER" id="PTHR20863:SF28">
    <property type="entry name" value="ACYL CARRIER PROTEIN, MITOCHONDRIAL"/>
    <property type="match status" value="1"/>
</dbReference>
<dbReference type="InterPro" id="IPR009081">
    <property type="entry name" value="PP-bd_ACP"/>
</dbReference>
<comment type="function">
    <text evidence="13">Carrier of the growing fatty acid chain in fatty acid biosynthesis.</text>
</comment>
<evidence type="ECO:0000256" key="8">
    <source>
        <dbReference type="ARBA" id="ARBA00022946"/>
    </source>
</evidence>
<dbReference type="GO" id="GO:0000035">
    <property type="term" value="F:acyl binding"/>
    <property type="evidence" value="ECO:0007669"/>
    <property type="project" value="TreeGrafter"/>
</dbReference>
<comment type="similarity">
    <text evidence="2">Belongs to the acyl carrier protein (ACP) family.</text>
</comment>
<evidence type="ECO:0000256" key="11">
    <source>
        <dbReference type="ARBA" id="ARBA00023128"/>
    </source>
</evidence>
<keyword evidence="10" id="KW-0443">Lipid metabolism</keyword>
<evidence type="ECO:0000256" key="2">
    <source>
        <dbReference type="ARBA" id="ARBA00010930"/>
    </source>
</evidence>
<dbReference type="InterPro" id="IPR003231">
    <property type="entry name" value="ACP"/>
</dbReference>
<evidence type="ECO:0000313" key="15">
    <source>
        <dbReference type="EMBL" id="KAH3670926.1"/>
    </source>
</evidence>
<dbReference type="SUPFAM" id="SSF47336">
    <property type="entry name" value="ACP-like"/>
    <property type="match status" value="1"/>
</dbReference>
<keyword evidence="5 13" id="KW-0444">Lipid biosynthesis</keyword>
<evidence type="ECO:0000313" key="16">
    <source>
        <dbReference type="Proteomes" id="UP000769157"/>
    </source>
</evidence>
<keyword evidence="8" id="KW-0809">Transit peptide</keyword>
<evidence type="ECO:0000256" key="10">
    <source>
        <dbReference type="ARBA" id="ARBA00023098"/>
    </source>
</evidence>
<evidence type="ECO:0000256" key="9">
    <source>
        <dbReference type="ARBA" id="ARBA00022982"/>
    </source>
</evidence>
<dbReference type="GO" id="GO:0000036">
    <property type="term" value="F:acyl carrier activity"/>
    <property type="evidence" value="ECO:0007669"/>
    <property type="project" value="TreeGrafter"/>
</dbReference>
<dbReference type="GO" id="GO:0005739">
    <property type="term" value="C:mitochondrion"/>
    <property type="evidence" value="ECO:0007669"/>
    <property type="project" value="UniProtKB-SubCell"/>
</dbReference>
<dbReference type="PROSITE" id="PS50075">
    <property type="entry name" value="CARRIER"/>
    <property type="match status" value="1"/>
</dbReference>
<comment type="subcellular location">
    <subcellularLocation>
        <location evidence="1">Mitochondrion</location>
    </subcellularLocation>
</comment>
<keyword evidence="9" id="KW-0249">Electron transport</keyword>
<evidence type="ECO:0000256" key="3">
    <source>
        <dbReference type="ARBA" id="ARBA00022448"/>
    </source>
</evidence>
<reference evidence="15" key="2">
    <citation type="submission" date="2021-01" db="EMBL/GenBank/DDBJ databases">
        <authorList>
            <person name="Schikora-Tamarit M.A."/>
        </authorList>
    </citation>
    <scope>NUCLEOTIDE SEQUENCE</scope>
    <source>
        <strain evidence="15">CBS6075</strain>
    </source>
</reference>
<evidence type="ECO:0000256" key="6">
    <source>
        <dbReference type="ARBA" id="ARBA00022553"/>
    </source>
</evidence>
<keyword evidence="7" id="KW-0276">Fatty acid metabolism</keyword>
<name>A0A9P8TAB0_9ASCO</name>
<evidence type="ECO:0000256" key="7">
    <source>
        <dbReference type="ARBA" id="ARBA00022832"/>
    </source>
</evidence>
<dbReference type="EMBL" id="JAEUBE010000084">
    <property type="protein sequence ID" value="KAH3670926.1"/>
    <property type="molecule type" value="Genomic_DNA"/>
</dbReference>
<protein>
    <recommendedName>
        <fullName evidence="13">Acyl carrier protein</fullName>
    </recommendedName>
</protein>
<proteinExistence type="inferred from homology"/>
<dbReference type="RefSeq" id="XP_046064294.1">
    <property type="nucleotide sequence ID" value="XM_046207669.1"/>
</dbReference>
<keyword evidence="11" id="KW-0496">Mitochondrion</keyword>
<keyword evidence="16" id="KW-1185">Reference proteome</keyword>
<evidence type="ECO:0000256" key="4">
    <source>
        <dbReference type="ARBA" id="ARBA00022450"/>
    </source>
</evidence>
<comment type="caution">
    <text evidence="15">The sequence shown here is derived from an EMBL/GenBank/DDBJ whole genome shotgun (WGS) entry which is preliminary data.</text>
</comment>
<evidence type="ECO:0000256" key="12">
    <source>
        <dbReference type="ARBA" id="ARBA00023160"/>
    </source>
</evidence>
<dbReference type="Pfam" id="PF00550">
    <property type="entry name" value="PP-binding"/>
    <property type="match status" value="1"/>
</dbReference>
<dbReference type="InterPro" id="IPR036736">
    <property type="entry name" value="ACP-like_sf"/>
</dbReference>
<keyword evidence="3" id="KW-0813">Transport</keyword>
<reference evidence="15" key="1">
    <citation type="journal article" date="2021" name="Open Biol.">
        <title>Shared evolutionary footprints suggest mitochondrial oxidative damage underlies multiple complex I losses in fungi.</title>
        <authorList>
            <person name="Schikora-Tamarit M.A."/>
            <person name="Marcet-Houben M."/>
            <person name="Nosek J."/>
            <person name="Gabaldon T."/>
        </authorList>
    </citation>
    <scope>NUCLEOTIDE SEQUENCE</scope>
    <source>
        <strain evidence="15">CBS6075</strain>
    </source>
</reference>
<dbReference type="AlphaFoldDB" id="A0A9P8TAB0"/>
<keyword evidence="6" id="KW-0597">Phosphoprotein</keyword>
<evidence type="ECO:0000256" key="1">
    <source>
        <dbReference type="ARBA" id="ARBA00004173"/>
    </source>
</evidence>
<evidence type="ECO:0000259" key="14">
    <source>
        <dbReference type="PROSITE" id="PS50075"/>
    </source>
</evidence>
<keyword evidence="12 13" id="KW-0275">Fatty acid biosynthesis</keyword>
<sequence length="126" mass="13809">MLRLAFGVKNIAPVARATRTASVARFHPVRFTNGVRFYSSPSSLTKDDVLARSVSVLNSFDLKVPADSIGLQTEFIKDLGMDSLDYNDVLVALEEEFDVVFEDNVANDIKSVGECVDYVLKNSSSA</sequence>
<gene>
    <name evidence="15" type="ORF">OGAPHI_000637</name>
</gene>